<dbReference type="KEGG" id="fsa:C5Q98_07110"/>
<dbReference type="InterPro" id="IPR031100">
    <property type="entry name" value="LOG_fam"/>
</dbReference>
<dbReference type="PANTHER" id="PTHR31223">
    <property type="entry name" value="LOG FAMILY PROTEIN YJL055W"/>
    <property type="match status" value="1"/>
</dbReference>
<dbReference type="GO" id="GO:0009691">
    <property type="term" value="P:cytokinin biosynthetic process"/>
    <property type="evidence" value="ECO:0007669"/>
    <property type="project" value="UniProtKB-UniRule"/>
</dbReference>
<dbReference type="InterPro" id="IPR005269">
    <property type="entry name" value="LOG"/>
</dbReference>
<name>A0A2S0KPM9_9FIRM</name>
<dbReference type="AlphaFoldDB" id="A0A2S0KPM9"/>
<dbReference type="PANTHER" id="PTHR31223:SF70">
    <property type="entry name" value="LOG FAMILY PROTEIN YJL055W"/>
    <property type="match status" value="1"/>
</dbReference>
<dbReference type="SUPFAM" id="SSF102405">
    <property type="entry name" value="MCP/YpsA-like"/>
    <property type="match status" value="1"/>
</dbReference>
<keyword evidence="4" id="KW-1185">Reference proteome</keyword>
<keyword evidence="2" id="KW-0378">Hydrolase</keyword>
<dbReference type="NCBIfam" id="TIGR00730">
    <property type="entry name" value="Rossman fold protein, TIGR00730 family"/>
    <property type="match status" value="1"/>
</dbReference>
<dbReference type="RefSeq" id="WP_106012938.1">
    <property type="nucleotide sequence ID" value="NZ_CP027226.1"/>
</dbReference>
<proteinExistence type="inferred from homology"/>
<dbReference type="EC" id="3.2.2.n1" evidence="2"/>
<dbReference type="Pfam" id="PF03641">
    <property type="entry name" value="Lysine_decarbox"/>
    <property type="match status" value="1"/>
</dbReference>
<dbReference type="GO" id="GO:0005829">
    <property type="term" value="C:cytosol"/>
    <property type="evidence" value="ECO:0007669"/>
    <property type="project" value="TreeGrafter"/>
</dbReference>
<evidence type="ECO:0000256" key="1">
    <source>
        <dbReference type="ARBA" id="ARBA00006763"/>
    </source>
</evidence>
<evidence type="ECO:0000313" key="4">
    <source>
        <dbReference type="Proteomes" id="UP000237947"/>
    </source>
</evidence>
<accession>A0A2S0KPM9</accession>
<dbReference type="Gene3D" id="3.40.50.450">
    <property type="match status" value="1"/>
</dbReference>
<sequence length="209" mass="23281">MSKDKNLKLKDKLPALTVYCGASSGLKPIYLETAEALGKLFAEEGIHLVYGGGDKGLMGKVSSTVIENGGTATGIIPDFMIELEWVNKDLDDLRVVKTMSERKNLLLNLAEGIVMLPGGIGTMEEFFEALSWSQLLIHEKPIGILNIDGYYDNLLELIHGLQKEGFVDTKTSDLYVVDSDPRKLLEKMAEWKHHDTIKELTNIEDIEEE</sequence>
<keyword evidence="2" id="KW-0203">Cytokinin biosynthesis</keyword>
<comment type="similarity">
    <text evidence="1 2">Belongs to the LOG family.</text>
</comment>
<dbReference type="GO" id="GO:0016799">
    <property type="term" value="F:hydrolase activity, hydrolyzing N-glycosyl compounds"/>
    <property type="evidence" value="ECO:0007669"/>
    <property type="project" value="TreeGrafter"/>
</dbReference>
<protein>
    <recommendedName>
        <fullName evidence="2">Cytokinin riboside 5'-monophosphate phosphoribohydrolase</fullName>
        <ecNumber evidence="2">3.2.2.n1</ecNumber>
    </recommendedName>
</protein>
<dbReference type="EMBL" id="CP027226">
    <property type="protein sequence ID" value="AVM42991.1"/>
    <property type="molecule type" value="Genomic_DNA"/>
</dbReference>
<dbReference type="OrthoDB" id="9801098at2"/>
<reference evidence="4" key="1">
    <citation type="submission" date="2018-02" db="EMBL/GenBank/DDBJ databases">
        <authorList>
            <person name="Holder M.E."/>
            <person name="Ajami N.J."/>
            <person name="Petrosino J.F."/>
        </authorList>
    </citation>
    <scope>NUCLEOTIDE SEQUENCE [LARGE SCALE GENOMIC DNA]</scope>
    <source>
        <strain evidence="4">CCUG 47711</strain>
    </source>
</reference>
<organism evidence="3 4">
    <name type="scientific">Fastidiosipila sanguinis</name>
    <dbReference type="NCBI Taxonomy" id="236753"/>
    <lineage>
        <taxon>Bacteria</taxon>
        <taxon>Bacillati</taxon>
        <taxon>Bacillota</taxon>
        <taxon>Clostridia</taxon>
        <taxon>Eubacteriales</taxon>
        <taxon>Oscillospiraceae</taxon>
        <taxon>Fastidiosipila</taxon>
    </lineage>
</organism>
<evidence type="ECO:0000313" key="3">
    <source>
        <dbReference type="EMBL" id="AVM42991.1"/>
    </source>
</evidence>
<gene>
    <name evidence="3" type="ORF">C5Q98_07110</name>
</gene>
<dbReference type="Proteomes" id="UP000237947">
    <property type="component" value="Chromosome"/>
</dbReference>
<evidence type="ECO:0000256" key="2">
    <source>
        <dbReference type="RuleBase" id="RU363015"/>
    </source>
</evidence>